<feature type="compositionally biased region" description="Low complexity" evidence="1">
    <location>
        <begin position="402"/>
        <end position="413"/>
    </location>
</feature>
<comment type="caution">
    <text evidence="2">The sequence shown here is derived from an EMBL/GenBank/DDBJ whole genome shotgun (WGS) entry which is preliminary data.</text>
</comment>
<feature type="compositionally biased region" description="Polar residues" evidence="1">
    <location>
        <begin position="383"/>
        <end position="395"/>
    </location>
</feature>
<protein>
    <submittedName>
        <fullName evidence="2">Uncharacterized protein</fullName>
    </submittedName>
</protein>
<keyword evidence="3" id="KW-1185">Reference proteome</keyword>
<name>A0ABR4CVH0_9HELO</name>
<sequence length="548" mass="60779">MGEEKSIIPSLMENPMAWHAIGGPPAIALMRSGAHPRSRALVKQFLASHPLVCFTNCWSLRDPVALDQCISRSPAARYQQTKYPAHRFAMNASSNAMFLVQVFPTTAAMLLCERTSGEEVAALVEKRADYHCDTFVGYSKTQIKAMVERQEWDNLKALLHSCRMQTTPLAYNSMHTGLLLPSSPPPSSNASGPAARLHRQQTVDRIIIIHSGGESPLSASSSGSTEYLIGSDKLERFLGVVREPISIPFKIECGGNRIEVNERIRLTWNRQGDNITESSYFNIVRPEYIQFVDVLLGHGMQKAWDARYEELQLLYCIVLSLRLSFSDCISDPARSPYHLALDQRENWNQLPRAPTAPPAVQPEYSQPYSSDSIHTGQGLRFNNGRQQPQSDSGQTVHYAPQTTVGASSSTTGSRAYHDASSIHPRSSANDSPSSQPSVPSSHTTRASRIVIQLSFQGKGKRNVPLDLSKTGDQVVPWLEPLVLKMTGGIALDINIHELEVTPLHGSIQEPEVISLCDLDYCWDTIKDFVERNRAGETNKGAEFRFHIT</sequence>
<organism evidence="2 3">
    <name type="scientific">Oculimacula yallundae</name>
    <dbReference type="NCBI Taxonomy" id="86028"/>
    <lineage>
        <taxon>Eukaryota</taxon>
        <taxon>Fungi</taxon>
        <taxon>Dikarya</taxon>
        <taxon>Ascomycota</taxon>
        <taxon>Pezizomycotina</taxon>
        <taxon>Leotiomycetes</taxon>
        <taxon>Helotiales</taxon>
        <taxon>Ploettnerulaceae</taxon>
        <taxon>Oculimacula</taxon>
    </lineage>
</organism>
<gene>
    <name evidence="2" type="ORF">VTL71DRAFT_11181</name>
</gene>
<reference evidence="2 3" key="1">
    <citation type="journal article" date="2024" name="Commun. Biol.">
        <title>Comparative genomic analysis of thermophilic fungi reveals convergent evolutionary adaptations and gene losses.</title>
        <authorList>
            <person name="Steindorff A.S."/>
            <person name="Aguilar-Pontes M.V."/>
            <person name="Robinson A.J."/>
            <person name="Andreopoulos B."/>
            <person name="LaButti K."/>
            <person name="Kuo A."/>
            <person name="Mondo S."/>
            <person name="Riley R."/>
            <person name="Otillar R."/>
            <person name="Haridas S."/>
            <person name="Lipzen A."/>
            <person name="Grimwood J."/>
            <person name="Schmutz J."/>
            <person name="Clum A."/>
            <person name="Reid I.D."/>
            <person name="Moisan M.C."/>
            <person name="Butler G."/>
            <person name="Nguyen T.T.M."/>
            <person name="Dewar K."/>
            <person name="Conant G."/>
            <person name="Drula E."/>
            <person name="Henrissat B."/>
            <person name="Hansel C."/>
            <person name="Singer S."/>
            <person name="Hutchinson M.I."/>
            <person name="de Vries R.P."/>
            <person name="Natvig D.O."/>
            <person name="Powell A.J."/>
            <person name="Tsang A."/>
            <person name="Grigoriev I.V."/>
        </authorList>
    </citation>
    <scope>NUCLEOTIDE SEQUENCE [LARGE SCALE GENOMIC DNA]</scope>
    <source>
        <strain evidence="2 3">CBS 494.80</strain>
    </source>
</reference>
<dbReference type="EMBL" id="JAZHXI010000003">
    <property type="protein sequence ID" value="KAL2073855.1"/>
    <property type="molecule type" value="Genomic_DNA"/>
</dbReference>
<evidence type="ECO:0000256" key="1">
    <source>
        <dbReference type="SAM" id="MobiDB-lite"/>
    </source>
</evidence>
<evidence type="ECO:0000313" key="3">
    <source>
        <dbReference type="Proteomes" id="UP001595075"/>
    </source>
</evidence>
<accession>A0ABR4CVH0</accession>
<feature type="region of interest" description="Disordered" evidence="1">
    <location>
        <begin position="349"/>
        <end position="445"/>
    </location>
</feature>
<proteinExistence type="predicted"/>
<feature type="compositionally biased region" description="Low complexity" evidence="1">
    <location>
        <begin position="424"/>
        <end position="441"/>
    </location>
</feature>
<dbReference type="Proteomes" id="UP001595075">
    <property type="component" value="Unassembled WGS sequence"/>
</dbReference>
<feature type="compositionally biased region" description="Polar residues" evidence="1">
    <location>
        <begin position="363"/>
        <end position="375"/>
    </location>
</feature>
<evidence type="ECO:0000313" key="2">
    <source>
        <dbReference type="EMBL" id="KAL2073855.1"/>
    </source>
</evidence>